<comment type="caution">
    <text evidence="1">The sequence shown here is derived from an EMBL/GenBank/DDBJ whole genome shotgun (WGS) entry which is preliminary data.</text>
</comment>
<evidence type="ECO:0000313" key="2">
    <source>
        <dbReference type="Proteomes" id="UP000318080"/>
    </source>
</evidence>
<accession>A0A540R709</accession>
<name>A0A540R709_9CORY</name>
<protein>
    <submittedName>
        <fullName evidence="1">Uncharacterized protein</fullName>
    </submittedName>
</protein>
<evidence type="ECO:0000313" key="1">
    <source>
        <dbReference type="EMBL" id="TQE43525.1"/>
    </source>
</evidence>
<dbReference type="RefSeq" id="WP_141628930.1">
    <property type="nucleotide sequence ID" value="NZ_VHIR01000008.1"/>
</dbReference>
<proteinExistence type="predicted"/>
<dbReference type="PROSITE" id="PS00457">
    <property type="entry name" value="NA_SOLUT_SYMP_2"/>
    <property type="match status" value="1"/>
</dbReference>
<dbReference type="InterPro" id="IPR038377">
    <property type="entry name" value="Na/Glc_symporter_sf"/>
</dbReference>
<dbReference type="AlphaFoldDB" id="A0A540R709"/>
<sequence>MTHSSCTAFTPSYICAVWWPKANKAGALASMLTGAVVSVGWKTLGLDAATGWDAMVAGIGSSTLAMVVGTLATQRRYPVPAAIAAALREI</sequence>
<dbReference type="InterPro" id="IPR018212">
    <property type="entry name" value="Na/solute_symporter_CS"/>
</dbReference>
<dbReference type="Gene3D" id="1.20.1730.10">
    <property type="entry name" value="Sodium/glucose cotransporter"/>
    <property type="match status" value="1"/>
</dbReference>
<dbReference type="Proteomes" id="UP000318080">
    <property type="component" value="Unassembled WGS sequence"/>
</dbReference>
<reference evidence="1 2" key="1">
    <citation type="submission" date="2019-06" db="EMBL/GenBank/DDBJ databases">
        <title>Draft genome of C. phoceense Strain 272.</title>
        <authorList>
            <person name="Pacheco L.G.C."/>
            <person name="Barberis C.M."/>
            <person name="Almuzara M.N."/>
            <person name="Traglia G.M."/>
            <person name="Santos C.S."/>
            <person name="Rocha D.J.P.G."/>
            <person name="Aguiar E.R.G.R."/>
            <person name="Vay C.A."/>
        </authorList>
    </citation>
    <scope>NUCLEOTIDE SEQUENCE [LARGE SCALE GENOMIC DNA]</scope>
    <source>
        <strain evidence="1 2">272</strain>
    </source>
</reference>
<organism evidence="1 2">
    <name type="scientific">Corynebacterium phoceense</name>
    <dbReference type="NCBI Taxonomy" id="1686286"/>
    <lineage>
        <taxon>Bacteria</taxon>
        <taxon>Bacillati</taxon>
        <taxon>Actinomycetota</taxon>
        <taxon>Actinomycetes</taxon>
        <taxon>Mycobacteriales</taxon>
        <taxon>Corynebacteriaceae</taxon>
        <taxon>Corynebacterium</taxon>
    </lineage>
</organism>
<dbReference type="EMBL" id="VHIR01000008">
    <property type="protein sequence ID" value="TQE43525.1"/>
    <property type="molecule type" value="Genomic_DNA"/>
</dbReference>
<gene>
    <name evidence="1" type="ORF">EJK80_07095</name>
</gene>
<keyword evidence="2" id="KW-1185">Reference proteome</keyword>
<dbReference type="STRING" id="1686286.GCA_900092335_02523"/>